<gene>
    <name evidence="2" type="ORF">EZS28_008415</name>
</gene>
<dbReference type="AlphaFoldDB" id="A0A5J4WMP2"/>
<dbReference type="EMBL" id="SNRW01001528">
    <property type="protein sequence ID" value="KAA6396058.1"/>
    <property type="molecule type" value="Genomic_DNA"/>
</dbReference>
<feature type="compositionally biased region" description="Basic and acidic residues" evidence="1">
    <location>
        <begin position="52"/>
        <end position="71"/>
    </location>
</feature>
<feature type="region of interest" description="Disordered" evidence="1">
    <location>
        <begin position="191"/>
        <end position="230"/>
    </location>
</feature>
<name>A0A5J4WMP2_9EUKA</name>
<feature type="compositionally biased region" description="Basic and acidic residues" evidence="1">
    <location>
        <begin position="221"/>
        <end position="230"/>
    </location>
</feature>
<feature type="region of interest" description="Disordered" evidence="1">
    <location>
        <begin position="84"/>
        <end position="112"/>
    </location>
</feature>
<comment type="caution">
    <text evidence="2">The sequence shown here is derived from an EMBL/GenBank/DDBJ whole genome shotgun (WGS) entry which is preliminary data.</text>
</comment>
<feature type="region of interest" description="Disordered" evidence="1">
    <location>
        <begin position="42"/>
        <end position="71"/>
    </location>
</feature>
<protein>
    <submittedName>
        <fullName evidence="2">Uncharacterized protein</fullName>
    </submittedName>
</protein>
<dbReference type="Proteomes" id="UP000324800">
    <property type="component" value="Unassembled WGS sequence"/>
</dbReference>
<evidence type="ECO:0000313" key="2">
    <source>
        <dbReference type="EMBL" id="KAA6396058.1"/>
    </source>
</evidence>
<accession>A0A5J4WMP2</accession>
<feature type="compositionally biased region" description="Basic and acidic residues" evidence="1">
    <location>
        <begin position="191"/>
        <end position="209"/>
    </location>
</feature>
<sequence length="548" mass="62052">MHHSPIFRVYIIVVDGCTAGLERAIEYKTKLRYKNQAQKVIEQEGGSGQNDGKNKDLQKGEKKVSSKVKKEDIAPIKSKQQLVKQKIKDKSDTGQIIEEQVIPEPRYTTDPDDAPDIPNYPNLFLVITGLGNDIQTLIFLQQQLLKINCRINALVNIRPVPLIPHSFITLLSYIKQPKLFNQIQPNQIKDKINEKDFKGGKNEGLDKKGSGQTQSGKVNKSSKDKKAGKEDSFDLLKKTNSIYIISSFAAALLEQGVPDPSIMGHGVFDEIGQVPNQLSLYDQIMLTRYQLVDGPGSVLKGIILLDLLSGVPFYPQVHIPSISIHQQTQNQELQTTQPIASPKGPHIDTFEETFDAFQTLIKLAPQFTSLEKEPFSEQPMDQIIKQTLLSPSLQNIFPLPPPPQYPSTSIKQIPINYISPFNPNKLYLPSHSPFIIQSSDPNSQSNVNSKEQIELVKKSGFNYEIVSNSQQPVPPLNFFTPNPILYIPKDGQTLLREIHLIISFHVHCQCLYELWINQMPKQVIDNKVPYELFISRENRWLRFQFDDP</sequence>
<proteinExistence type="predicted"/>
<organism evidence="2 3">
    <name type="scientific">Streblomastix strix</name>
    <dbReference type="NCBI Taxonomy" id="222440"/>
    <lineage>
        <taxon>Eukaryota</taxon>
        <taxon>Metamonada</taxon>
        <taxon>Preaxostyla</taxon>
        <taxon>Oxymonadida</taxon>
        <taxon>Streblomastigidae</taxon>
        <taxon>Streblomastix</taxon>
    </lineage>
</organism>
<evidence type="ECO:0000313" key="3">
    <source>
        <dbReference type="Proteomes" id="UP000324800"/>
    </source>
</evidence>
<feature type="compositionally biased region" description="Polar residues" evidence="1">
    <location>
        <begin position="210"/>
        <end position="219"/>
    </location>
</feature>
<reference evidence="2 3" key="1">
    <citation type="submission" date="2019-03" db="EMBL/GenBank/DDBJ databases">
        <title>Single cell metagenomics reveals metabolic interactions within the superorganism composed of flagellate Streblomastix strix and complex community of Bacteroidetes bacteria on its surface.</title>
        <authorList>
            <person name="Treitli S.C."/>
            <person name="Kolisko M."/>
            <person name="Husnik F."/>
            <person name="Keeling P."/>
            <person name="Hampl V."/>
        </authorList>
    </citation>
    <scope>NUCLEOTIDE SEQUENCE [LARGE SCALE GENOMIC DNA]</scope>
    <source>
        <strain evidence="2">ST1C</strain>
    </source>
</reference>
<evidence type="ECO:0000256" key="1">
    <source>
        <dbReference type="SAM" id="MobiDB-lite"/>
    </source>
</evidence>